<dbReference type="Gene3D" id="3.40.50.200">
    <property type="entry name" value="Peptidase S8/S53 domain"/>
    <property type="match status" value="1"/>
</dbReference>
<evidence type="ECO:0000256" key="4">
    <source>
        <dbReference type="ARBA" id="ARBA00022825"/>
    </source>
</evidence>
<dbReference type="EMBL" id="BAAAMR010000116">
    <property type="protein sequence ID" value="GAA2164019.1"/>
    <property type="molecule type" value="Genomic_DNA"/>
</dbReference>
<keyword evidence="7" id="KW-1133">Transmembrane helix</keyword>
<feature type="active site" description="Charge relay system" evidence="5">
    <location>
        <position position="81"/>
    </location>
</feature>
<dbReference type="InterPro" id="IPR000209">
    <property type="entry name" value="Peptidase_S8/S53_dom"/>
</dbReference>
<evidence type="ECO:0000256" key="7">
    <source>
        <dbReference type="SAM" id="Phobius"/>
    </source>
</evidence>
<comment type="caution">
    <text evidence="9">The sequence shown here is derived from an EMBL/GenBank/DDBJ whole genome shotgun (WGS) entry which is preliminary data.</text>
</comment>
<dbReference type="PROSITE" id="PS51892">
    <property type="entry name" value="SUBTILASE"/>
    <property type="match status" value="1"/>
</dbReference>
<dbReference type="Proteomes" id="UP001501020">
    <property type="component" value="Unassembled WGS sequence"/>
</dbReference>
<keyword evidence="7" id="KW-0812">Transmembrane</keyword>
<proteinExistence type="inferred from homology"/>
<organism evidence="9 10">
    <name type="scientific">Actinomadura napierensis</name>
    <dbReference type="NCBI Taxonomy" id="267854"/>
    <lineage>
        <taxon>Bacteria</taxon>
        <taxon>Bacillati</taxon>
        <taxon>Actinomycetota</taxon>
        <taxon>Actinomycetes</taxon>
        <taxon>Streptosporangiales</taxon>
        <taxon>Thermomonosporaceae</taxon>
        <taxon>Actinomadura</taxon>
    </lineage>
</organism>
<keyword evidence="2 5" id="KW-0645">Protease</keyword>
<evidence type="ECO:0000313" key="10">
    <source>
        <dbReference type="Proteomes" id="UP001501020"/>
    </source>
</evidence>
<feature type="domain" description="Peptidase S8/S53" evidence="8">
    <location>
        <begin position="72"/>
        <end position="340"/>
    </location>
</feature>
<feature type="region of interest" description="Disordered" evidence="6">
    <location>
        <begin position="432"/>
        <end position="451"/>
    </location>
</feature>
<gene>
    <name evidence="9" type="ORF">GCM10009727_81110</name>
</gene>
<keyword evidence="7" id="KW-0472">Membrane</keyword>
<evidence type="ECO:0000256" key="5">
    <source>
        <dbReference type="PROSITE-ProRule" id="PRU01240"/>
    </source>
</evidence>
<feature type="active site" description="Charge relay system" evidence="5">
    <location>
        <position position="115"/>
    </location>
</feature>
<feature type="compositionally biased region" description="Low complexity" evidence="6">
    <location>
        <begin position="531"/>
        <end position="550"/>
    </location>
</feature>
<dbReference type="InterPro" id="IPR015500">
    <property type="entry name" value="Peptidase_S8_subtilisin-rel"/>
</dbReference>
<evidence type="ECO:0000256" key="1">
    <source>
        <dbReference type="ARBA" id="ARBA00011073"/>
    </source>
</evidence>
<keyword evidence="3 5" id="KW-0378">Hydrolase</keyword>
<evidence type="ECO:0000256" key="3">
    <source>
        <dbReference type="ARBA" id="ARBA00022801"/>
    </source>
</evidence>
<name>A0ABN3AF77_9ACTN</name>
<dbReference type="Pfam" id="PF00082">
    <property type="entry name" value="Peptidase_S8"/>
    <property type="match status" value="1"/>
</dbReference>
<dbReference type="SUPFAM" id="SSF52743">
    <property type="entry name" value="Subtilisin-like"/>
    <property type="match status" value="1"/>
</dbReference>
<feature type="compositionally biased region" description="Pro residues" evidence="6">
    <location>
        <begin position="478"/>
        <end position="488"/>
    </location>
</feature>
<keyword evidence="4 5" id="KW-0720">Serine protease</keyword>
<feature type="region of interest" description="Disordered" evidence="6">
    <location>
        <begin position="456"/>
        <end position="581"/>
    </location>
</feature>
<evidence type="ECO:0000313" key="9">
    <source>
        <dbReference type="EMBL" id="GAA2164019.1"/>
    </source>
</evidence>
<feature type="active site" description="Charge relay system" evidence="5">
    <location>
        <position position="292"/>
    </location>
</feature>
<feature type="compositionally biased region" description="Gly residues" evidence="6">
    <location>
        <begin position="468"/>
        <end position="477"/>
    </location>
</feature>
<dbReference type="PRINTS" id="PR00723">
    <property type="entry name" value="SUBTILISIN"/>
</dbReference>
<dbReference type="PANTHER" id="PTHR43806:SF11">
    <property type="entry name" value="CEREVISIN-RELATED"/>
    <property type="match status" value="1"/>
</dbReference>
<dbReference type="InterPro" id="IPR050131">
    <property type="entry name" value="Peptidase_S8_subtilisin-like"/>
</dbReference>
<accession>A0ABN3AF77</accession>
<dbReference type="InterPro" id="IPR036852">
    <property type="entry name" value="Peptidase_S8/S53_dom_sf"/>
</dbReference>
<keyword evidence="10" id="KW-1185">Reference proteome</keyword>
<feature type="transmembrane region" description="Helical" evidence="7">
    <location>
        <begin position="392"/>
        <end position="413"/>
    </location>
</feature>
<evidence type="ECO:0000259" key="8">
    <source>
        <dbReference type="Pfam" id="PF00082"/>
    </source>
</evidence>
<protein>
    <recommendedName>
        <fullName evidence="8">Peptidase S8/S53 domain-containing protein</fullName>
    </recommendedName>
</protein>
<evidence type="ECO:0000256" key="6">
    <source>
        <dbReference type="SAM" id="MobiDB-lite"/>
    </source>
</evidence>
<comment type="similarity">
    <text evidence="1 5">Belongs to the peptidase S8 family.</text>
</comment>
<reference evidence="9 10" key="1">
    <citation type="journal article" date="2019" name="Int. J. Syst. Evol. Microbiol.">
        <title>The Global Catalogue of Microorganisms (GCM) 10K type strain sequencing project: providing services to taxonomists for standard genome sequencing and annotation.</title>
        <authorList>
            <consortium name="The Broad Institute Genomics Platform"/>
            <consortium name="The Broad Institute Genome Sequencing Center for Infectious Disease"/>
            <person name="Wu L."/>
            <person name="Ma J."/>
        </authorList>
    </citation>
    <scope>NUCLEOTIDE SEQUENCE [LARGE SCALE GENOMIC DNA]</scope>
    <source>
        <strain evidence="9 10">JCM 13850</strain>
    </source>
</reference>
<evidence type="ECO:0000256" key="2">
    <source>
        <dbReference type="ARBA" id="ARBA00022670"/>
    </source>
</evidence>
<sequence>MLTGTRLTGTRTDRVPASRRRRAAASGLLAAALAGAWIPLVPSPARADDVRARQRGVLNELGMDAAWKITKGRNVTVAVVDSGVDPQQKDIAGSVTVGPNMLAAIDGGSKPAHLHGTGMASLIAGHGHGPGGGDGVIGLAPEAHVLAIRVIGEKEDPSFARYRGSREAEDAVAKGIRYAADHGADVINLSLGKDDEISAERDAIGYAIGKGVVVVSAVGNDGDDERLIDGNGFAPYSYPASYPGVIAVAATQPSHARAPFSNRNLSVMVSAPGAGLPVAGPGDAYFLSDGTSDASALVSGIAALIRAKHPKMAPALVSQALVEGTRFGPQAGYDPDVGFGEVNAPRALAAADSLARARPASAAGKPGAKRFGDADPGPVTIIDRPAWVTPTVAGIILIGVVGVVGSIVIAIAFHRRHPRLLPVGSVPAPAGPPGGGFAPQGRPSYAPYGGVPAGAPNRPVYGPPAPQGPGGASGRPGFGPPGSAPPSAPAGTSADTPRQPGQGASAFAPPDRQGQGASAFAPPDQSGQGTSAFAPPAPSAGGRPSFAAPDGPAPPGGAGHAPPDPASRPSFGAPEEPSGES</sequence>
<dbReference type="PANTHER" id="PTHR43806">
    <property type="entry name" value="PEPTIDASE S8"/>
    <property type="match status" value="1"/>
</dbReference>